<sequence>MVRGGRSGRGSTSSGAPFTYIGLGVRLPADYAGCPDDRVRLPDYAGCPGDRVRLPDYTDCPDDSVRLPDYVGCPGSASHPVASPVPSHSAIEVESHLLAVEEVSQPAGRQPCWISG</sequence>
<organism evidence="1 2">
    <name type="scientific">Colocasia esculenta</name>
    <name type="common">Wild taro</name>
    <name type="synonym">Arum esculentum</name>
    <dbReference type="NCBI Taxonomy" id="4460"/>
    <lineage>
        <taxon>Eukaryota</taxon>
        <taxon>Viridiplantae</taxon>
        <taxon>Streptophyta</taxon>
        <taxon>Embryophyta</taxon>
        <taxon>Tracheophyta</taxon>
        <taxon>Spermatophyta</taxon>
        <taxon>Magnoliopsida</taxon>
        <taxon>Liliopsida</taxon>
        <taxon>Araceae</taxon>
        <taxon>Aroideae</taxon>
        <taxon>Colocasieae</taxon>
        <taxon>Colocasia</taxon>
    </lineage>
</organism>
<evidence type="ECO:0000313" key="1">
    <source>
        <dbReference type="EMBL" id="MQM17184.1"/>
    </source>
</evidence>
<name>A0A843XCN9_COLES</name>
<comment type="caution">
    <text evidence="1">The sequence shown here is derived from an EMBL/GenBank/DDBJ whole genome shotgun (WGS) entry which is preliminary data.</text>
</comment>
<dbReference type="EMBL" id="NMUH01007394">
    <property type="protein sequence ID" value="MQM17184.1"/>
    <property type="molecule type" value="Genomic_DNA"/>
</dbReference>
<dbReference type="Proteomes" id="UP000652761">
    <property type="component" value="Unassembled WGS sequence"/>
</dbReference>
<protein>
    <submittedName>
        <fullName evidence="1">Uncharacterized protein</fullName>
    </submittedName>
</protein>
<reference evidence="1" key="1">
    <citation type="submission" date="2017-07" db="EMBL/GenBank/DDBJ databases">
        <title>Taro Niue Genome Assembly and Annotation.</title>
        <authorList>
            <person name="Atibalentja N."/>
            <person name="Keating K."/>
            <person name="Fields C.J."/>
        </authorList>
    </citation>
    <scope>NUCLEOTIDE SEQUENCE</scope>
    <source>
        <strain evidence="1">Niue_2</strain>
        <tissue evidence="1">Leaf</tissue>
    </source>
</reference>
<accession>A0A843XCN9</accession>
<proteinExistence type="predicted"/>
<keyword evidence="2" id="KW-1185">Reference proteome</keyword>
<evidence type="ECO:0000313" key="2">
    <source>
        <dbReference type="Proteomes" id="UP000652761"/>
    </source>
</evidence>
<dbReference type="AlphaFoldDB" id="A0A843XCN9"/>
<gene>
    <name evidence="1" type="ORF">Taro_050153</name>
</gene>